<proteinExistence type="predicted"/>
<reference evidence="1 2" key="1">
    <citation type="submission" date="2019-12" db="EMBL/GenBank/DDBJ databases">
        <authorList>
            <person name="Alioto T."/>
            <person name="Alioto T."/>
            <person name="Gomez Garrido J."/>
        </authorList>
    </citation>
    <scope>NUCLEOTIDE SEQUENCE [LARGE SCALE GENOMIC DNA]</scope>
</reference>
<protein>
    <submittedName>
        <fullName evidence="1">Transcription factor bHLH140</fullName>
    </submittedName>
</protein>
<evidence type="ECO:0000313" key="1">
    <source>
        <dbReference type="EMBL" id="CAA3002252.1"/>
    </source>
</evidence>
<dbReference type="EMBL" id="CACTIH010005825">
    <property type="protein sequence ID" value="CAA3002252.1"/>
    <property type="molecule type" value="Genomic_DNA"/>
</dbReference>
<accession>A0A8S0TBZ9</accession>
<evidence type="ECO:0000313" key="2">
    <source>
        <dbReference type="Proteomes" id="UP000594638"/>
    </source>
</evidence>
<organism evidence="1 2">
    <name type="scientific">Olea europaea subsp. europaea</name>
    <dbReference type="NCBI Taxonomy" id="158383"/>
    <lineage>
        <taxon>Eukaryota</taxon>
        <taxon>Viridiplantae</taxon>
        <taxon>Streptophyta</taxon>
        <taxon>Embryophyta</taxon>
        <taxon>Tracheophyta</taxon>
        <taxon>Spermatophyta</taxon>
        <taxon>Magnoliopsida</taxon>
        <taxon>eudicotyledons</taxon>
        <taxon>Gunneridae</taxon>
        <taxon>Pentapetalae</taxon>
        <taxon>asterids</taxon>
        <taxon>lamiids</taxon>
        <taxon>Lamiales</taxon>
        <taxon>Oleaceae</taxon>
        <taxon>Oleeae</taxon>
        <taxon>Olea</taxon>
    </lineage>
</organism>
<dbReference type="Gramene" id="OE9A053570T1">
    <property type="protein sequence ID" value="OE9A053570C1"/>
    <property type="gene ID" value="OE9A053570"/>
</dbReference>
<dbReference type="AlphaFoldDB" id="A0A8S0TBZ9"/>
<dbReference type="Proteomes" id="UP000594638">
    <property type="component" value="Unassembled WGS sequence"/>
</dbReference>
<dbReference type="Gene3D" id="3.40.50.300">
    <property type="entry name" value="P-loop containing nucleotide triphosphate hydrolases"/>
    <property type="match status" value="1"/>
</dbReference>
<keyword evidence="2" id="KW-1185">Reference proteome</keyword>
<dbReference type="SUPFAM" id="SSF52540">
    <property type="entry name" value="P-loop containing nucleoside triphosphate hydrolases"/>
    <property type="match status" value="1"/>
</dbReference>
<sequence>MEIDRGSTSQGHITSKRMLFSISVLELSNEFFVMMKRDAETPFYVNCFLKEEEDEEESGKLKVLLVGAPGSGKSTFCDHVMRTCPRPWARICRVDLHGHQLFC</sequence>
<gene>
    <name evidence="1" type="ORF">OLEA9_A053570</name>
</gene>
<comment type="caution">
    <text evidence="1">The sequence shown here is derived from an EMBL/GenBank/DDBJ whole genome shotgun (WGS) entry which is preliminary data.</text>
</comment>
<name>A0A8S0TBZ9_OLEEU</name>
<dbReference type="OrthoDB" id="3512845at2759"/>
<dbReference type="InterPro" id="IPR027417">
    <property type="entry name" value="P-loop_NTPase"/>
</dbReference>